<organism evidence="12 13">
    <name type="scientific">Rhizodiscina lignyota</name>
    <dbReference type="NCBI Taxonomy" id="1504668"/>
    <lineage>
        <taxon>Eukaryota</taxon>
        <taxon>Fungi</taxon>
        <taxon>Dikarya</taxon>
        <taxon>Ascomycota</taxon>
        <taxon>Pezizomycotina</taxon>
        <taxon>Dothideomycetes</taxon>
        <taxon>Pleosporomycetidae</taxon>
        <taxon>Aulographales</taxon>
        <taxon>Rhizodiscinaceae</taxon>
        <taxon>Rhizodiscina</taxon>
    </lineage>
</organism>
<comment type="function">
    <text evidence="1 9">Required for assembly of cytochrome c oxidase (complex IV).</text>
</comment>
<reference evidence="12" key="1">
    <citation type="journal article" date="2020" name="Stud. Mycol.">
        <title>101 Dothideomycetes genomes: a test case for predicting lifestyles and emergence of pathogens.</title>
        <authorList>
            <person name="Haridas S."/>
            <person name="Albert R."/>
            <person name="Binder M."/>
            <person name="Bloem J."/>
            <person name="Labutti K."/>
            <person name="Salamov A."/>
            <person name="Andreopoulos B."/>
            <person name="Baker S."/>
            <person name="Barry K."/>
            <person name="Bills G."/>
            <person name="Bluhm B."/>
            <person name="Cannon C."/>
            <person name="Castanera R."/>
            <person name="Culley D."/>
            <person name="Daum C."/>
            <person name="Ezra D."/>
            <person name="Gonzalez J."/>
            <person name="Henrissat B."/>
            <person name="Kuo A."/>
            <person name="Liang C."/>
            <person name="Lipzen A."/>
            <person name="Lutzoni F."/>
            <person name="Magnuson J."/>
            <person name="Mondo S."/>
            <person name="Nolan M."/>
            <person name="Ohm R."/>
            <person name="Pangilinan J."/>
            <person name="Park H.-J."/>
            <person name="Ramirez L."/>
            <person name="Alfaro M."/>
            <person name="Sun H."/>
            <person name="Tritt A."/>
            <person name="Yoshinaga Y."/>
            <person name="Zwiers L.-H."/>
            <person name="Turgeon B."/>
            <person name="Goodwin S."/>
            <person name="Spatafora J."/>
            <person name="Crous P."/>
            <person name="Grigoriev I."/>
        </authorList>
    </citation>
    <scope>NUCLEOTIDE SEQUENCE</scope>
    <source>
        <strain evidence="12">CBS 133067</strain>
    </source>
</reference>
<gene>
    <name evidence="12" type="ORF">NA57DRAFT_55325</name>
</gene>
<keyword evidence="13" id="KW-1185">Reference proteome</keyword>
<comment type="caution">
    <text evidence="12">The sequence shown here is derived from an EMBL/GenBank/DDBJ whole genome shotgun (WGS) entry which is preliminary data.</text>
</comment>
<dbReference type="InterPro" id="IPR041752">
    <property type="entry name" value="Coa3"/>
</dbReference>
<dbReference type="GO" id="GO:0005743">
    <property type="term" value="C:mitochondrial inner membrane"/>
    <property type="evidence" value="ECO:0007669"/>
    <property type="project" value="UniProtKB-UniRule"/>
</dbReference>
<dbReference type="AlphaFoldDB" id="A0A9P4MB42"/>
<dbReference type="InterPro" id="IPR018628">
    <property type="entry name" value="Coa3_CC"/>
</dbReference>
<feature type="region of interest" description="Disordered" evidence="10">
    <location>
        <begin position="83"/>
        <end position="103"/>
    </location>
</feature>
<feature type="domain" description="Cytochrome c oxidase assembly factor 3 mitochondrial coiled-coil" evidence="11">
    <location>
        <begin position="44"/>
        <end position="84"/>
    </location>
</feature>
<dbReference type="PANTHER" id="PTHR15642">
    <property type="entry name" value="CYTOCHROME C OXIDASE ASSEMBLY FACTOR 3, MITOCHONDRIAL"/>
    <property type="match status" value="1"/>
</dbReference>
<name>A0A9P4MB42_9PEZI</name>
<evidence type="ECO:0000256" key="4">
    <source>
        <dbReference type="ARBA" id="ARBA00011351"/>
    </source>
</evidence>
<dbReference type="OrthoDB" id="10018333at2759"/>
<evidence type="ECO:0000256" key="1">
    <source>
        <dbReference type="ARBA" id="ARBA00003064"/>
    </source>
</evidence>
<evidence type="ECO:0000313" key="13">
    <source>
        <dbReference type="Proteomes" id="UP000799772"/>
    </source>
</evidence>
<evidence type="ECO:0000256" key="3">
    <source>
        <dbReference type="ARBA" id="ARBA00007035"/>
    </source>
</evidence>
<dbReference type="PANTHER" id="PTHR15642:SF3">
    <property type="entry name" value="CYTOCHROME C OXIDASE ASSEMBLY FACTOR 3 HOMOLOG, MITOCHONDRIAL"/>
    <property type="match status" value="1"/>
</dbReference>
<comment type="subcellular location">
    <subcellularLocation>
        <location evidence="2">Mitochondrion membrane</location>
        <topology evidence="2">Single-pass membrane protein</topology>
    </subcellularLocation>
</comment>
<comment type="subunit">
    <text evidence="4 9">Component of 250-400 kDa complexes called cytochrome oxidase assembly intermediates or COA complexes.</text>
</comment>
<keyword evidence="8 9" id="KW-0472">Membrane</keyword>
<dbReference type="Pfam" id="PF09813">
    <property type="entry name" value="Coa3_cc"/>
    <property type="match status" value="1"/>
</dbReference>
<evidence type="ECO:0000256" key="10">
    <source>
        <dbReference type="SAM" id="MobiDB-lite"/>
    </source>
</evidence>
<evidence type="ECO:0000256" key="5">
    <source>
        <dbReference type="ARBA" id="ARBA00022692"/>
    </source>
</evidence>
<keyword evidence="6 9" id="KW-1133">Transmembrane helix</keyword>
<proteinExistence type="inferred from homology"/>
<dbReference type="GO" id="GO:0033617">
    <property type="term" value="P:mitochondrial respiratory chain complex IV assembly"/>
    <property type="evidence" value="ECO:0007669"/>
    <property type="project" value="UniProtKB-UniRule"/>
</dbReference>
<feature type="transmembrane region" description="Helical" evidence="9">
    <location>
        <begin position="52"/>
        <end position="72"/>
    </location>
</feature>
<sequence length="103" mass="11727">MGPRSLTFAKFMSALYRFNPREALKMVLPRSSYYDREYRQGPALIRARQPYLVKNIITGVCIFSFAIGVYAYTIKAISQDEFEDVKPPPIPAQSTQTPNTSTK</sequence>
<dbReference type="EMBL" id="ML978125">
    <property type="protein sequence ID" value="KAF2099354.1"/>
    <property type="molecule type" value="Genomic_DNA"/>
</dbReference>
<evidence type="ECO:0000256" key="6">
    <source>
        <dbReference type="ARBA" id="ARBA00022989"/>
    </source>
</evidence>
<keyword evidence="5 9" id="KW-0812">Transmembrane</keyword>
<evidence type="ECO:0000313" key="12">
    <source>
        <dbReference type="EMBL" id="KAF2099354.1"/>
    </source>
</evidence>
<protein>
    <recommendedName>
        <fullName evidence="9">Cytochrome c oxidase assembly factor 3</fullName>
    </recommendedName>
</protein>
<feature type="compositionally biased region" description="Polar residues" evidence="10">
    <location>
        <begin position="92"/>
        <end position="103"/>
    </location>
</feature>
<evidence type="ECO:0000259" key="11">
    <source>
        <dbReference type="Pfam" id="PF09813"/>
    </source>
</evidence>
<evidence type="ECO:0000256" key="9">
    <source>
        <dbReference type="RuleBase" id="RU367056"/>
    </source>
</evidence>
<comment type="similarity">
    <text evidence="3 9">Belongs to the COA3 family.</text>
</comment>
<keyword evidence="7 9" id="KW-0496">Mitochondrion</keyword>
<evidence type="ECO:0000256" key="2">
    <source>
        <dbReference type="ARBA" id="ARBA00004304"/>
    </source>
</evidence>
<evidence type="ECO:0000256" key="8">
    <source>
        <dbReference type="ARBA" id="ARBA00023136"/>
    </source>
</evidence>
<keyword evidence="9" id="KW-0999">Mitochondrion inner membrane</keyword>
<accession>A0A9P4MB42</accession>
<dbReference type="Proteomes" id="UP000799772">
    <property type="component" value="Unassembled WGS sequence"/>
</dbReference>
<evidence type="ECO:0000256" key="7">
    <source>
        <dbReference type="ARBA" id="ARBA00023128"/>
    </source>
</evidence>